<evidence type="ECO:0000313" key="2">
    <source>
        <dbReference type="EMBL" id="EFP03858.1"/>
    </source>
</evidence>
<feature type="compositionally biased region" description="Basic residues" evidence="1">
    <location>
        <begin position="21"/>
        <end position="106"/>
    </location>
</feature>
<feature type="compositionally biased region" description="Acidic residues" evidence="1">
    <location>
        <begin position="119"/>
        <end position="130"/>
    </location>
</feature>
<keyword evidence="3" id="KW-1185">Reference proteome</keyword>
<name>E3MK86_CAERE</name>
<dbReference type="RefSeq" id="XP_003103484.2">
    <property type="nucleotide sequence ID" value="XM_003103436.2"/>
</dbReference>
<dbReference type="GeneID" id="9819129"/>
<dbReference type="OMA" id="FQSNRFG"/>
<reference evidence="2" key="1">
    <citation type="submission" date="2007-07" db="EMBL/GenBank/DDBJ databases">
        <title>PCAP assembly of the Caenorhabditis remanei genome.</title>
        <authorList>
            <consortium name="The Caenorhabditis remanei Sequencing Consortium"/>
            <person name="Wilson R.K."/>
        </authorList>
    </citation>
    <scope>NUCLEOTIDE SEQUENCE [LARGE SCALE GENOMIC DNA]</scope>
    <source>
        <strain evidence="2">PB4641</strain>
    </source>
</reference>
<feature type="region of interest" description="Disordered" evidence="1">
    <location>
        <begin position="17"/>
        <end position="132"/>
    </location>
</feature>
<dbReference type="AlphaFoldDB" id="E3MK86"/>
<gene>
    <name evidence="2" type="ORF">CRE_28813</name>
</gene>
<protein>
    <submittedName>
        <fullName evidence="2">Uncharacterized protein</fullName>
    </submittedName>
</protein>
<accession>E3MK86</accession>
<evidence type="ECO:0000313" key="3">
    <source>
        <dbReference type="Proteomes" id="UP000008281"/>
    </source>
</evidence>
<organism evidence="3">
    <name type="scientific">Caenorhabditis remanei</name>
    <name type="common">Caenorhabditis vulgaris</name>
    <dbReference type="NCBI Taxonomy" id="31234"/>
    <lineage>
        <taxon>Eukaryota</taxon>
        <taxon>Metazoa</taxon>
        <taxon>Ecdysozoa</taxon>
        <taxon>Nematoda</taxon>
        <taxon>Chromadorea</taxon>
        <taxon>Rhabditida</taxon>
        <taxon>Rhabditina</taxon>
        <taxon>Rhabditomorpha</taxon>
        <taxon>Rhabditoidea</taxon>
        <taxon>Rhabditidae</taxon>
        <taxon>Peloderinae</taxon>
        <taxon>Caenorhabditis</taxon>
    </lineage>
</organism>
<dbReference type="OrthoDB" id="5864780at2759"/>
<dbReference type="HOGENOM" id="CLU_1251679_0_0_1"/>
<sequence>MTRDLLLKETLCFSSFLNRMPAKKSKGTVAKRKPSHGGKPKVSKANKTKTKATKKKTQMKKRKDKRAQKQRKERKKADKAKRTAKKKAKTKKTKKSKDKKKKKAPKKPVPAKEKADQEPPSEDGDDEEGEDALHMRLAGMTVNQMQNLRTTVVELSKDEFLEQLRDHGEHQREQRAFEAAYMTTAENRTKLFYDSERPTDASAGPFQSNRFGAVFLIPGQQ</sequence>
<dbReference type="CTD" id="9819129"/>
<dbReference type="eggNOG" id="ENOG502TIZ2">
    <property type="taxonomic scope" value="Eukaryota"/>
</dbReference>
<dbReference type="KEGG" id="crq:GCK72_011972"/>
<dbReference type="EMBL" id="DS268451">
    <property type="protein sequence ID" value="EFP03858.1"/>
    <property type="molecule type" value="Genomic_DNA"/>
</dbReference>
<evidence type="ECO:0000256" key="1">
    <source>
        <dbReference type="SAM" id="MobiDB-lite"/>
    </source>
</evidence>
<proteinExistence type="predicted"/>
<dbReference type="Proteomes" id="UP000008281">
    <property type="component" value="Unassembled WGS sequence"/>
</dbReference>